<protein>
    <submittedName>
        <fullName evidence="3">ABC transporter</fullName>
    </submittedName>
</protein>
<dbReference type="InterPro" id="IPR034646">
    <property type="entry name" value="ADCK3_dom"/>
</dbReference>
<name>A0A2M7G0V0_9BACT</name>
<feature type="domain" description="Protein kinase" evidence="2">
    <location>
        <begin position="121"/>
        <end position="437"/>
    </location>
</feature>
<evidence type="ECO:0000313" key="4">
    <source>
        <dbReference type="Proteomes" id="UP000231019"/>
    </source>
</evidence>
<comment type="caution">
    <text evidence="3">The sequence shown here is derived from an EMBL/GenBank/DDBJ whole genome shotgun (WGS) entry which is preliminary data.</text>
</comment>
<dbReference type="PANTHER" id="PTHR10566:SF113">
    <property type="entry name" value="PROTEIN ACTIVITY OF BC1 COMPLEX KINASE 7, CHLOROPLASTIC"/>
    <property type="match status" value="1"/>
</dbReference>
<organism evidence="3 4">
    <name type="scientific">bacterium (Candidatus Blackallbacteria) CG17_big_fil_post_rev_8_21_14_2_50_48_46</name>
    <dbReference type="NCBI Taxonomy" id="2014261"/>
    <lineage>
        <taxon>Bacteria</taxon>
        <taxon>Candidatus Blackallbacteria</taxon>
    </lineage>
</organism>
<evidence type="ECO:0000256" key="1">
    <source>
        <dbReference type="ARBA" id="ARBA00009670"/>
    </source>
</evidence>
<dbReference type="GO" id="GO:0004672">
    <property type="term" value="F:protein kinase activity"/>
    <property type="evidence" value="ECO:0007669"/>
    <property type="project" value="InterPro"/>
</dbReference>
<dbReference type="EMBL" id="PFFQ01000053">
    <property type="protein sequence ID" value="PIW15309.1"/>
    <property type="molecule type" value="Genomic_DNA"/>
</dbReference>
<dbReference type="Pfam" id="PF03109">
    <property type="entry name" value="ABC1"/>
    <property type="match status" value="1"/>
</dbReference>
<dbReference type="PROSITE" id="PS50011">
    <property type="entry name" value="PROTEIN_KINASE_DOM"/>
    <property type="match status" value="1"/>
</dbReference>
<dbReference type="AlphaFoldDB" id="A0A2M7G0V0"/>
<evidence type="ECO:0000259" key="2">
    <source>
        <dbReference type="PROSITE" id="PS50011"/>
    </source>
</evidence>
<proteinExistence type="inferred from homology"/>
<dbReference type="SUPFAM" id="SSF56112">
    <property type="entry name" value="Protein kinase-like (PK-like)"/>
    <property type="match status" value="1"/>
</dbReference>
<gene>
    <name evidence="3" type="ORF">COW36_18000</name>
</gene>
<dbReference type="PANTHER" id="PTHR10566">
    <property type="entry name" value="CHAPERONE-ACTIVITY OF BC1 COMPLEX CABC1 -RELATED"/>
    <property type="match status" value="1"/>
</dbReference>
<dbReference type="InterPro" id="IPR000719">
    <property type="entry name" value="Prot_kinase_dom"/>
</dbReference>
<accession>A0A2M7G0V0</accession>
<dbReference type="CDD" id="cd13970">
    <property type="entry name" value="ABC1_ADCK3"/>
    <property type="match status" value="1"/>
</dbReference>
<sequence>MKSIDKIPTGKIQRASKLVGTGVKVGGNYLKHYGEKLLNPDLDRSSLDQANAEEIFKSLKSLKGSALKAAQLLSMEKNLLPQAYIDTFSLAQFQVPPLSAPLVRKTFRQYLGCPPEEIFAHFEAESVAAASIGQVHKARSKEGRDLAVKLQYPGVAESISSDLAIVKPIALRMFNLNAEDVEHYFQEVRSKLLEETDYTLELRQSQQMAKDCAHLPGLRFPAYYPEYSSPRILTMDWIEGEPLSRFAERSPALAERTQVAQTLWDWYLYQVHQLRYMHADPHPGNFLVAQGDLVAIDFGCIKQIPEAFYLPYFELSSPESLADPARMQACLERLELLRPTDSQDDRNYLTAAFRELAELIARPFHQERFDFSNAEFFATINALGERFARDSRLRKLTGGRGSQHFLYANRTFFGLFMLQHALGVEIETQQYRRWLKA</sequence>
<dbReference type="Proteomes" id="UP000231019">
    <property type="component" value="Unassembled WGS sequence"/>
</dbReference>
<dbReference type="InterPro" id="IPR050154">
    <property type="entry name" value="UbiB_kinase"/>
</dbReference>
<evidence type="ECO:0000313" key="3">
    <source>
        <dbReference type="EMBL" id="PIW15309.1"/>
    </source>
</evidence>
<dbReference type="InterPro" id="IPR004147">
    <property type="entry name" value="ABC1_dom"/>
</dbReference>
<reference evidence="3 4" key="1">
    <citation type="submission" date="2017-09" db="EMBL/GenBank/DDBJ databases">
        <title>Depth-based differentiation of microbial function through sediment-hosted aquifers and enrichment of novel symbionts in the deep terrestrial subsurface.</title>
        <authorList>
            <person name="Probst A.J."/>
            <person name="Ladd B."/>
            <person name="Jarett J.K."/>
            <person name="Geller-Mcgrath D.E."/>
            <person name="Sieber C.M."/>
            <person name="Emerson J.B."/>
            <person name="Anantharaman K."/>
            <person name="Thomas B.C."/>
            <person name="Malmstrom R."/>
            <person name="Stieglmeier M."/>
            <person name="Klingl A."/>
            <person name="Woyke T."/>
            <person name="Ryan C.M."/>
            <person name="Banfield J.F."/>
        </authorList>
    </citation>
    <scope>NUCLEOTIDE SEQUENCE [LARGE SCALE GENOMIC DNA]</scope>
    <source>
        <strain evidence="3">CG17_big_fil_post_rev_8_21_14_2_50_48_46</strain>
    </source>
</reference>
<dbReference type="InterPro" id="IPR011009">
    <property type="entry name" value="Kinase-like_dom_sf"/>
</dbReference>
<dbReference type="GO" id="GO:0005524">
    <property type="term" value="F:ATP binding"/>
    <property type="evidence" value="ECO:0007669"/>
    <property type="project" value="InterPro"/>
</dbReference>
<comment type="similarity">
    <text evidence="1">Belongs to the protein kinase superfamily. ADCK protein kinase family.</text>
</comment>